<dbReference type="PROSITE" id="PS51884">
    <property type="entry name" value="CHAPLIN"/>
    <property type="match status" value="1"/>
</dbReference>
<evidence type="ECO:0000256" key="6">
    <source>
        <dbReference type="ARBA" id="ARBA00023087"/>
    </source>
</evidence>
<sequence>MRIRTAIAAAALAAVGILGATGTAIADADANGFAVGSPGILSGNVIQVPIHIPINLCGNSINVIGALNPAAANTCINT</sequence>
<evidence type="ECO:0000256" key="1">
    <source>
        <dbReference type="ARBA" id="ARBA00004191"/>
    </source>
</evidence>
<keyword evidence="5" id="KW-0130">Cell adhesion</keyword>
<dbReference type="InterPro" id="IPR005528">
    <property type="entry name" value="ChpA-H"/>
</dbReference>
<protein>
    <submittedName>
        <fullName evidence="7">Uncharacterized protein</fullName>
    </submittedName>
</protein>
<keyword evidence="3" id="KW-0964">Secreted</keyword>
<keyword evidence="6" id="KW-0034">Amyloid</keyword>
<evidence type="ECO:0000313" key="7">
    <source>
        <dbReference type="EMBL" id="ATZ28924.1"/>
    </source>
</evidence>
<evidence type="ECO:0000256" key="3">
    <source>
        <dbReference type="ARBA" id="ARBA00022525"/>
    </source>
</evidence>
<evidence type="ECO:0000256" key="5">
    <source>
        <dbReference type="ARBA" id="ARBA00022889"/>
    </source>
</evidence>
<dbReference type="Proteomes" id="UP000231791">
    <property type="component" value="Chromosome"/>
</dbReference>
<gene>
    <name evidence="7" type="ORF">SLAV_35775</name>
</gene>
<dbReference type="AlphaFoldDB" id="A0A2K8PQC2"/>
<organism evidence="7 8">
    <name type="scientific">Streptomyces lavendulae subsp. lavendulae</name>
    <dbReference type="NCBI Taxonomy" id="58340"/>
    <lineage>
        <taxon>Bacteria</taxon>
        <taxon>Bacillati</taxon>
        <taxon>Actinomycetota</taxon>
        <taxon>Actinomycetes</taxon>
        <taxon>Kitasatosporales</taxon>
        <taxon>Streptomycetaceae</taxon>
        <taxon>Streptomyces</taxon>
    </lineage>
</organism>
<keyword evidence="8" id="KW-1185">Reference proteome</keyword>
<dbReference type="OrthoDB" id="3544424at2"/>
<keyword evidence="2" id="KW-0134">Cell wall</keyword>
<dbReference type="GeneID" id="49388126"/>
<accession>A0A2K8PQC2</accession>
<evidence type="ECO:0000256" key="4">
    <source>
        <dbReference type="ARBA" id="ARBA00022729"/>
    </source>
</evidence>
<keyword evidence="4" id="KW-0732">Signal</keyword>
<evidence type="ECO:0000313" key="8">
    <source>
        <dbReference type="Proteomes" id="UP000231791"/>
    </source>
</evidence>
<dbReference type="RefSeq" id="WP_030230424.1">
    <property type="nucleotide sequence ID" value="NZ_CP024985.1"/>
</dbReference>
<comment type="subcellular location">
    <subcellularLocation>
        <location evidence="1">Secreted</location>
        <location evidence="1">Cell wall</location>
    </subcellularLocation>
</comment>
<evidence type="ECO:0000256" key="2">
    <source>
        <dbReference type="ARBA" id="ARBA00022512"/>
    </source>
</evidence>
<dbReference type="KEGG" id="slx:SLAV_35775"/>
<dbReference type="Pfam" id="PF03777">
    <property type="entry name" value="ChpA-C"/>
    <property type="match status" value="1"/>
</dbReference>
<reference evidence="7 8" key="1">
    <citation type="submission" date="2017-11" db="EMBL/GenBank/DDBJ databases">
        <title>Complete genome sequence of Streptomyces lavendulae subsp. lavendulae CCM 3239 (formerly 'Streptomyces aureofaciens CCM 3239'), the producer of the angucycline-type antibiotic auricin.</title>
        <authorList>
            <person name="Busche T."/>
            <person name="Novakova R."/>
            <person name="Al'Dilaimi A."/>
            <person name="Homerova D."/>
            <person name="Feckova L."/>
            <person name="Rezuchova B."/>
            <person name="Mingyar E."/>
            <person name="Csolleiova D."/>
            <person name="Bekeova C."/>
            <person name="Winkler A."/>
            <person name="Sevcikova B."/>
            <person name="Kalinowski J."/>
            <person name="Kormanec J."/>
            <person name="Ruckert C."/>
        </authorList>
    </citation>
    <scope>NUCLEOTIDE SEQUENCE [LARGE SCALE GENOMIC DNA]</scope>
    <source>
        <strain evidence="7 8">CCM 3239</strain>
    </source>
</reference>
<dbReference type="GO" id="GO:0007155">
    <property type="term" value="P:cell adhesion"/>
    <property type="evidence" value="ECO:0007669"/>
    <property type="project" value="UniProtKB-KW"/>
</dbReference>
<proteinExistence type="predicted"/>
<dbReference type="EMBL" id="CP024985">
    <property type="protein sequence ID" value="ATZ28924.1"/>
    <property type="molecule type" value="Genomic_DNA"/>
</dbReference>
<name>A0A2K8PQC2_STRLA</name>